<accession>A0A481CIA9</accession>
<dbReference type="EMBL" id="DQIR01139722">
    <property type="protein sequence ID" value="HDA95198.1"/>
    <property type="molecule type" value="Transcribed_RNA"/>
</dbReference>
<proteinExistence type="predicted"/>
<feature type="compositionally biased region" description="Low complexity" evidence="3">
    <location>
        <begin position="427"/>
        <end position="444"/>
    </location>
</feature>
<feature type="coiled-coil region" evidence="2">
    <location>
        <begin position="673"/>
        <end position="756"/>
    </location>
</feature>
<dbReference type="PANTHER" id="PTHR23159:SF17">
    <property type="entry name" value="ROOTLETIN"/>
    <property type="match status" value="1"/>
</dbReference>
<evidence type="ECO:0000256" key="3">
    <source>
        <dbReference type="SAM" id="MobiDB-lite"/>
    </source>
</evidence>
<evidence type="ECO:0000256" key="1">
    <source>
        <dbReference type="ARBA" id="ARBA00023054"/>
    </source>
</evidence>
<evidence type="ECO:0000256" key="2">
    <source>
        <dbReference type="SAM" id="Coils"/>
    </source>
</evidence>
<dbReference type="Pfam" id="PF15035">
    <property type="entry name" value="Rootletin"/>
    <property type="match status" value="1"/>
</dbReference>
<dbReference type="PANTHER" id="PTHR23159">
    <property type="entry name" value="CENTROSOMAL PROTEIN 2"/>
    <property type="match status" value="1"/>
</dbReference>
<feature type="compositionally biased region" description="Polar residues" evidence="3">
    <location>
        <begin position="396"/>
        <end position="410"/>
    </location>
</feature>
<feature type="coiled-coil region" evidence="2">
    <location>
        <begin position="73"/>
        <end position="121"/>
    </location>
</feature>
<dbReference type="AlphaFoldDB" id="A0A481CIA9"/>
<name>A0A481CIA9_PIG</name>
<dbReference type="EMBL" id="DQIR01313760">
    <property type="protein sequence ID" value="HDC69238.1"/>
    <property type="molecule type" value="Transcribed_RNA"/>
</dbReference>
<feature type="compositionally biased region" description="Basic and acidic residues" evidence="3">
    <location>
        <begin position="548"/>
        <end position="570"/>
    </location>
</feature>
<evidence type="ECO:0000313" key="5">
    <source>
        <dbReference type="EMBL" id="HDC69238.1"/>
    </source>
</evidence>
<feature type="region of interest" description="Disordered" evidence="3">
    <location>
        <begin position="392"/>
        <end position="446"/>
    </location>
</feature>
<dbReference type="Gene3D" id="1.10.287.1490">
    <property type="match status" value="1"/>
</dbReference>
<keyword evidence="1 2" id="KW-0175">Coiled coil</keyword>
<evidence type="ECO:0000259" key="4">
    <source>
        <dbReference type="Pfam" id="PF15035"/>
    </source>
</evidence>
<sequence>MTSMLSLQEENQLLQQELSRVEDLLAQSRAERDELAIKYNAVSERLEQAVRLEPGELETQEPRGLARQSVELRRQLQEEQASYRRKLQAYQEGQQRQAQLVQRLQAKILQYKKKCSEMEQQLLERSTELEQQRLRDTEHSQGLESALIRLEEEQQRSASLVQVNTMLREQLDQANSANQALSEDIRKVTSDWTRSREELEQREAAWRREGESFNAYFSHEHSRLLVLWRQVVGVRRLVSEAKMSTERDLLQLGGELARTSRAIQEAGLGLSAGLRLAESRAEAAQEKQALLQAQLEEQLRDRVLQEKDLAQLQVQSNLDKADLSARVTELALTVERLQNQNLEKDRLNKALTEKLEALESLRLQEQAALETEDGEGLQQTLRDLAQAVLSDMESGVQLSGSERTADTSDGSLRGLSGARTPSPPRRSSPGRGRSPRRGPSPACSDSSTLALIHSALHKRQLQVQDMRGRYEASQDLLSTLRKQLSDSEGERRALEEQLQRLRDKTDGATQAQEDAQREAQRLRSAVDLLSREKDSLAHSLQAAQQQAEELRQEREKLQAAQKELQRQRDQLEEEQEDTAQDSAWTRRELERSHRQLEQLEGKRSGLAKALVEVREALSCATLQRDMLQAEKAEVAEALTKAEAGRVELELSVTKMRAEEASLRDSLSKLSALNESLAQDKLSLNHLVAQLEEEKAALLGRQRQAEQEATLAREEQERLEQLRLEQEVERQGLEGSLRVAEQARESLEHQLPTLHQERCRLQEQLAQVGVGGWGTGGGGVLGSGPFAFYLGEGHSLKSLILG</sequence>
<reference evidence="5" key="1">
    <citation type="journal article" date="2019" name="PeerJ">
        <title>Genes of the pig, Sus scrofa, reconstructed with EvidentialGene.</title>
        <authorList>
            <person name="Gilbert D.G."/>
        </authorList>
    </citation>
    <scope>NUCLEOTIDE SEQUENCE</scope>
</reference>
<protein>
    <submittedName>
        <fullName evidence="5">Rootletin</fullName>
    </submittedName>
</protein>
<feature type="region of interest" description="Disordered" evidence="3">
    <location>
        <begin position="500"/>
        <end position="521"/>
    </location>
</feature>
<feature type="coiled-coil region" evidence="2">
    <location>
        <begin position="4"/>
        <end position="38"/>
    </location>
</feature>
<feature type="coiled-coil region" evidence="2">
    <location>
        <begin position="164"/>
        <end position="191"/>
    </location>
</feature>
<feature type="coiled-coil region" evidence="2">
    <location>
        <begin position="274"/>
        <end position="368"/>
    </location>
</feature>
<feature type="region of interest" description="Disordered" evidence="3">
    <location>
        <begin position="537"/>
        <end position="589"/>
    </location>
</feature>
<feature type="domain" description="Rootletin-like coiled-coil" evidence="4">
    <location>
        <begin position="84"/>
        <end position="260"/>
    </location>
</feature>
<organism evidence="5">
    <name type="scientific">Sus scrofa</name>
    <name type="common">Pig</name>
    <dbReference type="NCBI Taxonomy" id="9823"/>
    <lineage>
        <taxon>Eukaryota</taxon>
        <taxon>Metazoa</taxon>
        <taxon>Chordata</taxon>
        <taxon>Craniata</taxon>
        <taxon>Vertebrata</taxon>
        <taxon>Euteleostomi</taxon>
        <taxon>Mammalia</taxon>
        <taxon>Eutheria</taxon>
        <taxon>Laurasiatheria</taxon>
        <taxon>Artiodactyla</taxon>
        <taxon>Suina</taxon>
        <taxon>Suidae</taxon>
        <taxon>Sus</taxon>
    </lineage>
</organism>
<dbReference type="InterPro" id="IPR055167">
    <property type="entry name" value="Rootletin-like_CC"/>
</dbReference>